<dbReference type="CDD" id="cd06423">
    <property type="entry name" value="CESA_like"/>
    <property type="match status" value="1"/>
</dbReference>
<evidence type="ECO:0000256" key="3">
    <source>
        <dbReference type="ARBA" id="ARBA00022679"/>
    </source>
</evidence>
<keyword evidence="8" id="KW-0175">Coiled coil</keyword>
<organism evidence="11 12">
    <name type="scientific">Methanobrevibacter millerae</name>
    <dbReference type="NCBI Taxonomy" id="230361"/>
    <lineage>
        <taxon>Archaea</taxon>
        <taxon>Methanobacteriati</taxon>
        <taxon>Methanobacteriota</taxon>
        <taxon>Methanomada group</taxon>
        <taxon>Methanobacteria</taxon>
        <taxon>Methanobacteriales</taxon>
        <taxon>Methanobacteriaceae</taxon>
        <taxon>Methanobrevibacter</taxon>
    </lineage>
</organism>
<evidence type="ECO:0000313" key="12">
    <source>
        <dbReference type="Proteomes" id="UP000762703"/>
    </source>
</evidence>
<dbReference type="SUPFAM" id="SSF53448">
    <property type="entry name" value="Nucleotide-diphospho-sugar transferases"/>
    <property type="match status" value="1"/>
</dbReference>
<dbReference type="InterPro" id="IPR001789">
    <property type="entry name" value="Sig_transdc_resp-reg_receiver"/>
</dbReference>
<sequence length="585" mass="66776">MSPNEIETNSLAQSHPDIFVISSDDALINQLREYIEDYDYNFIGSAHTKDRIKSRIIKLSPNLVLLDSEIEDIDLIKLTKDLERFNIPNVVIVGNRFDEVIDEVLMITPYGYIFKEIEKDELQRTMAVAIRKHELNNAQIAEAKNKIDEKNEELLIEKSDSSFLLILCVALIIMAILSRNATWLQWVLLIPTIAMLINGIASIKKPDPVSYDYEKPFVSVFIPAHNEEATIAMTVRSVCESDYHVDGEPYFEVIVINDGSTDRTGEILHEIKDDLPQLKIVTRKPPVSGKGKGFVLNDALTLSRGEIIGVFDADTKICKDYLTKVVAYVVDPEIDGVQSRVKMYNRDESYLSRMQHVEFASFGNTLRAKDNLGNTGFLGGNGQFVKKQSIIDCGKWDGFAVTEDLNLAVKIMLLGGKIRYCGEAAVYQEALNEWKPFFRQRVRWAIGNFETLFIYLPQILKSKVSIPKKFGIIEHISFYSFNLLIFFGFIITIINAISWLLFHNVTIIRMEAPFIVGILSAISFFPGIMLALSRDKPGIVDFIKDLIKYYIYCFHLIPLFFMTMKTMMTRKERKWAKTEHKGGHE</sequence>
<evidence type="ECO:0000256" key="1">
    <source>
        <dbReference type="ARBA" id="ARBA00004141"/>
    </source>
</evidence>
<feature type="modified residue" description="4-aspartylphosphate" evidence="7">
    <location>
        <position position="67"/>
    </location>
</feature>
<dbReference type="RefSeq" id="WP_303737535.1">
    <property type="nucleotide sequence ID" value="NZ_SUTE01000074.1"/>
</dbReference>
<evidence type="ECO:0000256" key="7">
    <source>
        <dbReference type="PROSITE-ProRule" id="PRU00169"/>
    </source>
</evidence>
<evidence type="ECO:0000256" key="6">
    <source>
        <dbReference type="ARBA" id="ARBA00023136"/>
    </source>
</evidence>
<proteinExistence type="predicted"/>
<dbReference type="Gene3D" id="3.40.50.2300">
    <property type="match status" value="1"/>
</dbReference>
<dbReference type="InterPro" id="IPR029044">
    <property type="entry name" value="Nucleotide-diphossugar_trans"/>
</dbReference>
<dbReference type="AlphaFoldDB" id="A0A8T3VNP6"/>
<feature type="coiled-coil region" evidence="8">
    <location>
        <begin position="133"/>
        <end position="160"/>
    </location>
</feature>
<dbReference type="Gene3D" id="3.90.550.10">
    <property type="entry name" value="Spore Coat Polysaccharide Biosynthesis Protein SpsA, Chain A"/>
    <property type="match status" value="1"/>
</dbReference>
<name>A0A8T3VNP6_9EURY</name>
<evidence type="ECO:0000256" key="4">
    <source>
        <dbReference type="ARBA" id="ARBA00022692"/>
    </source>
</evidence>
<comment type="caution">
    <text evidence="11">The sequence shown here is derived from an EMBL/GenBank/DDBJ whole genome shotgun (WGS) entry which is preliminary data.</text>
</comment>
<evidence type="ECO:0000256" key="2">
    <source>
        <dbReference type="ARBA" id="ARBA00022676"/>
    </source>
</evidence>
<evidence type="ECO:0000256" key="8">
    <source>
        <dbReference type="SAM" id="Coils"/>
    </source>
</evidence>
<feature type="domain" description="Response regulatory" evidence="10">
    <location>
        <begin position="17"/>
        <end position="130"/>
    </location>
</feature>
<dbReference type="GO" id="GO:0016758">
    <property type="term" value="F:hexosyltransferase activity"/>
    <property type="evidence" value="ECO:0007669"/>
    <property type="project" value="TreeGrafter"/>
</dbReference>
<dbReference type="Pfam" id="PF00072">
    <property type="entry name" value="Response_reg"/>
    <property type="match status" value="1"/>
</dbReference>
<accession>A0A8T3VNP6</accession>
<keyword evidence="5 9" id="KW-1133">Transmembrane helix</keyword>
<dbReference type="SUPFAM" id="SSF52172">
    <property type="entry name" value="CheY-like"/>
    <property type="match status" value="1"/>
</dbReference>
<feature type="transmembrane region" description="Helical" evidence="9">
    <location>
        <begin position="480"/>
        <end position="502"/>
    </location>
</feature>
<dbReference type="InterPro" id="IPR050321">
    <property type="entry name" value="Glycosyltr_2/OpgH_subfam"/>
</dbReference>
<keyword evidence="6 9" id="KW-0472">Membrane</keyword>
<dbReference type="PANTHER" id="PTHR43867:SF2">
    <property type="entry name" value="CELLULOSE SYNTHASE CATALYTIC SUBUNIT A [UDP-FORMING]"/>
    <property type="match status" value="1"/>
</dbReference>
<dbReference type="Proteomes" id="UP000762703">
    <property type="component" value="Unassembled WGS sequence"/>
</dbReference>
<dbReference type="PANTHER" id="PTHR43867">
    <property type="entry name" value="CELLULOSE SYNTHASE CATALYTIC SUBUNIT A [UDP-FORMING]"/>
    <property type="match status" value="1"/>
</dbReference>
<dbReference type="EMBL" id="SUTE01000074">
    <property type="protein sequence ID" value="MBE6505884.1"/>
    <property type="molecule type" value="Genomic_DNA"/>
</dbReference>
<dbReference type="PROSITE" id="PS50110">
    <property type="entry name" value="RESPONSE_REGULATORY"/>
    <property type="match status" value="1"/>
</dbReference>
<evidence type="ECO:0000256" key="9">
    <source>
        <dbReference type="SAM" id="Phobius"/>
    </source>
</evidence>
<dbReference type="GO" id="GO:0005886">
    <property type="term" value="C:plasma membrane"/>
    <property type="evidence" value="ECO:0007669"/>
    <property type="project" value="TreeGrafter"/>
</dbReference>
<keyword evidence="2" id="KW-0328">Glycosyltransferase</keyword>
<reference evidence="11" key="1">
    <citation type="submission" date="2019-04" db="EMBL/GenBank/DDBJ databases">
        <title>Evolution of Biomass-Degrading Anaerobic Consortia Revealed by Metagenomics.</title>
        <authorList>
            <person name="Peng X."/>
        </authorList>
    </citation>
    <scope>NUCLEOTIDE SEQUENCE</scope>
    <source>
        <strain evidence="11">SIG12</strain>
    </source>
</reference>
<dbReference type="Pfam" id="PF13641">
    <property type="entry name" value="Glyco_tranf_2_3"/>
    <property type="match status" value="1"/>
</dbReference>
<protein>
    <submittedName>
        <fullName evidence="11">Glycosyltransferase</fullName>
    </submittedName>
</protein>
<comment type="subcellular location">
    <subcellularLocation>
        <location evidence="1">Membrane</location>
        <topology evidence="1">Multi-pass membrane protein</topology>
    </subcellularLocation>
</comment>
<keyword evidence="4 9" id="KW-0812">Transmembrane</keyword>
<dbReference type="GO" id="GO:0000160">
    <property type="term" value="P:phosphorelay signal transduction system"/>
    <property type="evidence" value="ECO:0007669"/>
    <property type="project" value="InterPro"/>
</dbReference>
<keyword evidence="7" id="KW-0597">Phosphoprotein</keyword>
<evidence type="ECO:0000313" key="11">
    <source>
        <dbReference type="EMBL" id="MBE6505884.1"/>
    </source>
</evidence>
<dbReference type="InterPro" id="IPR011006">
    <property type="entry name" value="CheY-like_superfamily"/>
</dbReference>
<gene>
    <name evidence="11" type="ORF">E7Z73_09175</name>
</gene>
<evidence type="ECO:0000259" key="10">
    <source>
        <dbReference type="PROSITE" id="PS50110"/>
    </source>
</evidence>
<feature type="transmembrane region" description="Helical" evidence="9">
    <location>
        <begin position="514"/>
        <end position="534"/>
    </location>
</feature>
<keyword evidence="3" id="KW-0808">Transferase</keyword>
<feature type="transmembrane region" description="Helical" evidence="9">
    <location>
        <begin position="546"/>
        <end position="564"/>
    </location>
</feature>
<evidence type="ECO:0000256" key="5">
    <source>
        <dbReference type="ARBA" id="ARBA00022989"/>
    </source>
</evidence>